<evidence type="ECO:0000256" key="2">
    <source>
        <dbReference type="SAM" id="SignalP"/>
    </source>
</evidence>
<reference evidence="5 6" key="1">
    <citation type="submission" date="2019-06" db="EMBL/GenBank/DDBJ databases">
        <authorList>
            <person name="Palmer J.M."/>
        </authorList>
    </citation>
    <scope>NUCLEOTIDE SEQUENCE [LARGE SCALE GENOMIC DNA]</scope>
    <source>
        <strain evidence="3 5">TWF102</strain>
        <strain evidence="4 6">TWF703</strain>
    </source>
</reference>
<feature type="transmembrane region" description="Helical" evidence="1">
    <location>
        <begin position="201"/>
        <end position="222"/>
    </location>
</feature>
<protein>
    <recommendedName>
        <fullName evidence="7">Extracellular membrane protein CFEM domain-containing protein</fullName>
    </recommendedName>
</protein>
<sequence length="244" mass="25289">MLAILFSLLLATLTLPSIRVVAQQAIPDRESVKFGEAPDFGAIRDCGVCCFEQRLGCYLGAEITRAVGCSLNSCICSRTDIRSIITSHLQSCVSKSCSAVSGDVSVALSVFGGYCDRYVAAGVDAGTTPTDGGGEVSRETVTETRTIPLSTLTTTLEIATVRVAATTITVKPEERLPGSQPSDTVTVTVGSSGGLSESAKIGLGVGLGIGIPIFAVSAFLAYRFTRALTAPPEMPQPIQGSYIG</sequence>
<name>A0A7C8NU01_ORBOL</name>
<gene>
    <name evidence="3" type="ORF">TWF102_003754</name>
    <name evidence="4" type="ORF">TWF703_009744</name>
</gene>
<dbReference type="AlphaFoldDB" id="A0A7C8NU01"/>
<keyword evidence="1" id="KW-0812">Transmembrane</keyword>
<evidence type="ECO:0000256" key="1">
    <source>
        <dbReference type="SAM" id="Phobius"/>
    </source>
</evidence>
<proteinExistence type="predicted"/>
<keyword evidence="1" id="KW-1133">Transmembrane helix</keyword>
<dbReference type="Proteomes" id="UP000480548">
    <property type="component" value="Unassembled WGS sequence"/>
</dbReference>
<keyword evidence="2" id="KW-0732">Signal</keyword>
<dbReference type="OrthoDB" id="5401928at2759"/>
<evidence type="ECO:0000313" key="6">
    <source>
        <dbReference type="Proteomes" id="UP000480548"/>
    </source>
</evidence>
<dbReference type="EMBL" id="WIQZ01000073">
    <property type="protein sequence ID" value="KAF3128142.1"/>
    <property type="molecule type" value="Genomic_DNA"/>
</dbReference>
<evidence type="ECO:0000313" key="5">
    <source>
        <dbReference type="Proteomes" id="UP000475325"/>
    </source>
</evidence>
<evidence type="ECO:0000313" key="3">
    <source>
        <dbReference type="EMBL" id="KAF3103571.1"/>
    </source>
</evidence>
<organism evidence="4 6">
    <name type="scientific">Orbilia oligospora</name>
    <name type="common">Nematode-trapping fungus</name>
    <name type="synonym">Arthrobotrys oligospora</name>
    <dbReference type="NCBI Taxonomy" id="2813651"/>
    <lineage>
        <taxon>Eukaryota</taxon>
        <taxon>Fungi</taxon>
        <taxon>Dikarya</taxon>
        <taxon>Ascomycota</taxon>
        <taxon>Pezizomycotina</taxon>
        <taxon>Orbiliomycetes</taxon>
        <taxon>Orbiliales</taxon>
        <taxon>Orbiliaceae</taxon>
        <taxon>Orbilia</taxon>
    </lineage>
</organism>
<comment type="caution">
    <text evidence="4">The sequence shown here is derived from an EMBL/GenBank/DDBJ whole genome shotgun (WGS) entry which is preliminary data.</text>
</comment>
<dbReference type="Proteomes" id="UP000475325">
    <property type="component" value="Unassembled WGS sequence"/>
</dbReference>
<evidence type="ECO:0000313" key="4">
    <source>
        <dbReference type="EMBL" id="KAF3128142.1"/>
    </source>
</evidence>
<dbReference type="EMBL" id="WIQW01000018">
    <property type="protein sequence ID" value="KAF3103571.1"/>
    <property type="molecule type" value="Genomic_DNA"/>
</dbReference>
<accession>A0A7C8NU01</accession>
<keyword evidence="1" id="KW-0472">Membrane</keyword>
<evidence type="ECO:0008006" key="7">
    <source>
        <dbReference type="Google" id="ProtNLM"/>
    </source>
</evidence>
<feature type="chain" id="PRO_5036200713" description="Extracellular membrane protein CFEM domain-containing protein" evidence="2">
    <location>
        <begin position="23"/>
        <end position="244"/>
    </location>
</feature>
<feature type="signal peptide" evidence="2">
    <location>
        <begin position="1"/>
        <end position="22"/>
    </location>
</feature>